<dbReference type="Proteomes" id="UP001470230">
    <property type="component" value="Unassembled WGS sequence"/>
</dbReference>
<keyword evidence="1" id="KW-1133">Transmembrane helix</keyword>
<feature type="transmembrane region" description="Helical" evidence="1">
    <location>
        <begin position="159"/>
        <end position="180"/>
    </location>
</feature>
<name>A0ABR2KI53_9EUKA</name>
<reference evidence="2 3" key="1">
    <citation type="submission" date="2024-04" db="EMBL/GenBank/DDBJ databases">
        <title>Tritrichomonas musculus Genome.</title>
        <authorList>
            <person name="Alves-Ferreira E."/>
            <person name="Grigg M."/>
            <person name="Lorenzi H."/>
            <person name="Galac M."/>
        </authorList>
    </citation>
    <scope>NUCLEOTIDE SEQUENCE [LARGE SCALE GENOMIC DNA]</scope>
    <source>
        <strain evidence="2 3">EAF2021</strain>
    </source>
</reference>
<dbReference type="EMBL" id="JAPFFF010000004">
    <property type="protein sequence ID" value="KAK8890815.1"/>
    <property type="molecule type" value="Genomic_DNA"/>
</dbReference>
<comment type="caution">
    <text evidence="2">The sequence shown here is derived from an EMBL/GenBank/DDBJ whole genome shotgun (WGS) entry which is preliminary data.</text>
</comment>
<accession>A0ABR2KI53</accession>
<protein>
    <submittedName>
        <fullName evidence="2">Uncharacterized protein</fullName>
    </submittedName>
</protein>
<proteinExistence type="predicted"/>
<feature type="transmembrane region" description="Helical" evidence="1">
    <location>
        <begin position="327"/>
        <end position="350"/>
    </location>
</feature>
<keyword evidence="1" id="KW-0472">Membrane</keyword>
<feature type="transmembrane region" description="Helical" evidence="1">
    <location>
        <begin position="275"/>
        <end position="294"/>
    </location>
</feature>
<evidence type="ECO:0000256" key="1">
    <source>
        <dbReference type="SAM" id="Phobius"/>
    </source>
</evidence>
<keyword evidence="1" id="KW-0812">Transmembrane</keyword>
<gene>
    <name evidence="2" type="ORF">M9Y10_028014</name>
</gene>
<evidence type="ECO:0000313" key="2">
    <source>
        <dbReference type="EMBL" id="KAK8890815.1"/>
    </source>
</evidence>
<organism evidence="2 3">
    <name type="scientific">Tritrichomonas musculus</name>
    <dbReference type="NCBI Taxonomy" id="1915356"/>
    <lineage>
        <taxon>Eukaryota</taxon>
        <taxon>Metamonada</taxon>
        <taxon>Parabasalia</taxon>
        <taxon>Tritrichomonadida</taxon>
        <taxon>Tritrichomonadidae</taxon>
        <taxon>Tritrichomonas</taxon>
    </lineage>
</organism>
<feature type="transmembrane region" description="Helical" evidence="1">
    <location>
        <begin position="232"/>
        <end position="254"/>
    </location>
</feature>
<sequence length="365" mass="41144">MNNDEYKDDISIEFPMPSEETKLKQIWEEVDVTIYQVIFVVSSVILDLLEIKITLHRLNPPRLLISQSFQYFSMIIASYWKKFVKSYRIETFRDKEEDQSEDLSPLSALTLTLLDISCDASTKIALLLSPREKIESFFGFLPLLQTVISYFILPQQINILSFISVSVQTIGYILVTSNVVGRASEPTPGTQYEVLGIPAGTAGYIFAALSLFLRCLNLTMTQLLSASVHLSATSFCQATGVWGLIITSVYHFIILQSQKEKIVFLSPSNQIYTTMGFFVAISAFNHYAGFWLILHTSAVEYSRVVMCSNLMMFYVRHEVFREEGATFGYATVPLSGIIITVIGFALFCVVPPSVSDRELLTQQIL</sequence>
<feature type="transmembrane region" description="Helical" evidence="1">
    <location>
        <begin position="192"/>
        <end position="212"/>
    </location>
</feature>
<keyword evidence="3" id="KW-1185">Reference proteome</keyword>
<evidence type="ECO:0000313" key="3">
    <source>
        <dbReference type="Proteomes" id="UP001470230"/>
    </source>
</evidence>